<feature type="non-terminal residue" evidence="1">
    <location>
        <position position="1"/>
    </location>
</feature>
<dbReference type="AlphaFoldDB" id="A0A8J4TUI8"/>
<accession>A0A8J4TUI8</accession>
<keyword evidence="1" id="KW-0418">Kinase</keyword>
<keyword evidence="2" id="KW-1185">Reference proteome</keyword>
<evidence type="ECO:0000313" key="2">
    <source>
        <dbReference type="Proteomes" id="UP000727407"/>
    </source>
</evidence>
<dbReference type="GO" id="GO:0016301">
    <property type="term" value="F:kinase activity"/>
    <property type="evidence" value="ECO:0007669"/>
    <property type="project" value="UniProtKB-KW"/>
</dbReference>
<keyword evidence="1" id="KW-0808">Transferase</keyword>
<feature type="non-terminal residue" evidence="1">
    <location>
        <position position="60"/>
    </location>
</feature>
<organism evidence="1 2">
    <name type="scientific">Clarias magur</name>
    <name type="common">Asian catfish</name>
    <name type="synonym">Macropteronotus magur</name>
    <dbReference type="NCBI Taxonomy" id="1594786"/>
    <lineage>
        <taxon>Eukaryota</taxon>
        <taxon>Metazoa</taxon>
        <taxon>Chordata</taxon>
        <taxon>Craniata</taxon>
        <taxon>Vertebrata</taxon>
        <taxon>Euteleostomi</taxon>
        <taxon>Actinopterygii</taxon>
        <taxon>Neopterygii</taxon>
        <taxon>Teleostei</taxon>
        <taxon>Ostariophysi</taxon>
        <taxon>Siluriformes</taxon>
        <taxon>Clariidae</taxon>
        <taxon>Clarias</taxon>
    </lineage>
</organism>
<gene>
    <name evidence="1" type="primary">yegV</name>
    <name evidence="1" type="ORF">DAT39_012462</name>
</gene>
<evidence type="ECO:0000313" key="1">
    <source>
        <dbReference type="EMBL" id="KAF5897799.1"/>
    </source>
</evidence>
<sequence>ARASGRRFGAVNLVELDMALAYLIQNDETPCPPATPDENLGSGTSWPRPCEGKNMHAAFV</sequence>
<reference evidence="1" key="1">
    <citation type="submission" date="2020-07" db="EMBL/GenBank/DDBJ databases">
        <title>Clarias magur genome sequencing, assembly and annotation.</title>
        <authorList>
            <person name="Kushwaha B."/>
            <person name="Kumar R."/>
            <person name="Das P."/>
            <person name="Joshi C.G."/>
            <person name="Kumar D."/>
            <person name="Nagpure N.S."/>
            <person name="Pandey M."/>
            <person name="Agarwal S."/>
            <person name="Srivastava S."/>
            <person name="Singh M."/>
            <person name="Sahoo L."/>
            <person name="Jayasankar P."/>
            <person name="Meher P.K."/>
            <person name="Koringa P.G."/>
            <person name="Iquebal M.A."/>
            <person name="Das S.P."/>
            <person name="Bit A."/>
            <person name="Patnaik S."/>
            <person name="Patel N."/>
            <person name="Shah T.M."/>
            <person name="Hinsu A."/>
            <person name="Jena J.K."/>
        </authorList>
    </citation>
    <scope>NUCLEOTIDE SEQUENCE</scope>
    <source>
        <strain evidence="1">CIFAMagur01</strain>
        <tissue evidence="1">Testis</tissue>
    </source>
</reference>
<proteinExistence type="predicted"/>
<comment type="caution">
    <text evidence="1">The sequence shown here is derived from an EMBL/GenBank/DDBJ whole genome shotgun (WGS) entry which is preliminary data.</text>
</comment>
<protein>
    <submittedName>
        <fullName evidence="1">Putative sugar kinase YegV</fullName>
    </submittedName>
</protein>
<dbReference type="Proteomes" id="UP000727407">
    <property type="component" value="Unassembled WGS sequence"/>
</dbReference>
<dbReference type="EMBL" id="QNUK01000220">
    <property type="protein sequence ID" value="KAF5897799.1"/>
    <property type="molecule type" value="Genomic_DNA"/>
</dbReference>
<name>A0A8J4TUI8_CLAMG</name>